<proteinExistence type="predicted"/>
<organism evidence="1 2">
    <name type="scientific">Scleropages formosus</name>
    <name type="common">Asian bonytongue</name>
    <name type="synonym">Osteoglossum formosum</name>
    <dbReference type="NCBI Taxonomy" id="113540"/>
    <lineage>
        <taxon>Eukaryota</taxon>
        <taxon>Metazoa</taxon>
        <taxon>Chordata</taxon>
        <taxon>Craniata</taxon>
        <taxon>Vertebrata</taxon>
        <taxon>Euteleostomi</taxon>
        <taxon>Actinopterygii</taxon>
        <taxon>Neopterygii</taxon>
        <taxon>Teleostei</taxon>
        <taxon>Osteoglossocephala</taxon>
        <taxon>Osteoglossomorpha</taxon>
        <taxon>Osteoglossiformes</taxon>
        <taxon>Osteoglossidae</taxon>
        <taxon>Scleropages</taxon>
    </lineage>
</organism>
<evidence type="ECO:0000313" key="2">
    <source>
        <dbReference type="Proteomes" id="UP000034805"/>
    </source>
</evidence>
<evidence type="ECO:0000313" key="1">
    <source>
        <dbReference type="EMBL" id="KPP60889.1"/>
    </source>
</evidence>
<name>A0A0N8JWG7_SCLFO</name>
<dbReference type="AlphaFoldDB" id="A0A0N8JWG7"/>
<gene>
    <name evidence="1" type="ORF">Z043_121073</name>
</gene>
<comment type="caution">
    <text evidence="1">The sequence shown here is derived from an EMBL/GenBank/DDBJ whole genome shotgun (WGS) entry which is preliminary data.</text>
</comment>
<protein>
    <recommendedName>
        <fullName evidence="3">RRM domain-containing protein</fullName>
    </recommendedName>
</protein>
<dbReference type="EMBL" id="JARO02010186">
    <property type="protein sequence ID" value="KPP60889.1"/>
    <property type="molecule type" value="Genomic_DNA"/>
</dbReference>
<evidence type="ECO:0008006" key="3">
    <source>
        <dbReference type="Google" id="ProtNLM"/>
    </source>
</evidence>
<accession>A0A0N8JWG7</accession>
<sequence>MAASLSTPGVSTLECRGPAAPHCTVPCHSLHVPPAVRCGAVRRGVGCSAPLQPRCPVPRPPCRLLHCAVQRYGCAFLTYCARESALKAQSALHEQKTLPGVSSLSKALC</sequence>
<reference evidence="1 2" key="1">
    <citation type="submission" date="2015-08" db="EMBL/GenBank/DDBJ databases">
        <title>The genome of the Asian arowana (Scleropages formosus).</title>
        <authorList>
            <person name="Tan M.H."/>
            <person name="Gan H.M."/>
            <person name="Croft L.J."/>
            <person name="Austin C.M."/>
        </authorList>
    </citation>
    <scope>NUCLEOTIDE SEQUENCE [LARGE SCALE GENOMIC DNA]</scope>
    <source>
        <strain evidence="1">Aro1</strain>
    </source>
</reference>
<dbReference type="Proteomes" id="UP000034805">
    <property type="component" value="Unassembled WGS sequence"/>
</dbReference>